<protein>
    <submittedName>
        <fullName evidence="2">Uncharacterized protein</fullName>
    </submittedName>
</protein>
<evidence type="ECO:0000313" key="3">
    <source>
        <dbReference type="Proteomes" id="UP001230426"/>
    </source>
</evidence>
<accession>A0ABT9R1N5</accession>
<dbReference type="RefSeq" id="WP_306859720.1">
    <property type="nucleotide sequence ID" value="NZ_JAUSRB010000002.1"/>
</dbReference>
<organism evidence="2 3">
    <name type="scientific">Streptosporangium brasiliense</name>
    <dbReference type="NCBI Taxonomy" id="47480"/>
    <lineage>
        <taxon>Bacteria</taxon>
        <taxon>Bacillati</taxon>
        <taxon>Actinomycetota</taxon>
        <taxon>Actinomycetes</taxon>
        <taxon>Streptosporangiales</taxon>
        <taxon>Streptosporangiaceae</taxon>
        <taxon>Streptosporangium</taxon>
    </lineage>
</organism>
<keyword evidence="3" id="KW-1185">Reference proteome</keyword>
<name>A0ABT9R1N5_9ACTN</name>
<gene>
    <name evidence="2" type="ORF">J2S55_002374</name>
</gene>
<evidence type="ECO:0000256" key="1">
    <source>
        <dbReference type="SAM" id="MobiDB-lite"/>
    </source>
</evidence>
<dbReference type="Proteomes" id="UP001230426">
    <property type="component" value="Unassembled WGS sequence"/>
</dbReference>
<reference evidence="2 3" key="1">
    <citation type="submission" date="2023-07" db="EMBL/GenBank/DDBJ databases">
        <title>Sequencing the genomes of 1000 actinobacteria strains.</title>
        <authorList>
            <person name="Klenk H.-P."/>
        </authorList>
    </citation>
    <scope>NUCLEOTIDE SEQUENCE [LARGE SCALE GENOMIC DNA]</scope>
    <source>
        <strain evidence="2 3">DSM 44109</strain>
    </source>
</reference>
<comment type="caution">
    <text evidence="2">The sequence shown here is derived from an EMBL/GenBank/DDBJ whole genome shotgun (WGS) entry which is preliminary data.</text>
</comment>
<feature type="region of interest" description="Disordered" evidence="1">
    <location>
        <begin position="28"/>
        <end position="50"/>
    </location>
</feature>
<evidence type="ECO:0000313" key="2">
    <source>
        <dbReference type="EMBL" id="MDP9863108.1"/>
    </source>
</evidence>
<proteinExistence type="predicted"/>
<sequence>MNAASRTELGDITPVGAELDESALSGISGGQKVEITTGWEADPPGICGSD</sequence>
<dbReference type="EMBL" id="JAUSRB010000002">
    <property type="protein sequence ID" value="MDP9863108.1"/>
    <property type="molecule type" value="Genomic_DNA"/>
</dbReference>